<dbReference type="RefSeq" id="WP_146312206.1">
    <property type="nucleotide sequence ID" value="NZ_VOHE01000003.1"/>
</dbReference>
<reference evidence="2 3" key="1">
    <citation type="submission" date="2019-07" db="EMBL/GenBank/DDBJ databases">
        <title>Luteimonas sp. YD-1 nov., isolated from acidic soil.</title>
        <authorList>
            <person name="Zhou J."/>
        </authorList>
    </citation>
    <scope>NUCLEOTIDE SEQUENCE [LARGE SCALE GENOMIC DNA]</scope>
    <source>
        <strain evidence="2 3">YD-1</strain>
    </source>
</reference>
<gene>
    <name evidence="2" type="ORF">FQY79_07210</name>
</gene>
<dbReference type="Proteomes" id="UP000315949">
    <property type="component" value="Unassembled WGS sequence"/>
</dbReference>
<dbReference type="OrthoDB" id="5975561at2"/>
<accession>A0A5C5U1P7</accession>
<proteinExistence type="predicted"/>
<comment type="caution">
    <text evidence="2">The sequence shown here is derived from an EMBL/GenBank/DDBJ whole genome shotgun (WGS) entry which is preliminary data.</text>
</comment>
<keyword evidence="3" id="KW-1185">Reference proteome</keyword>
<feature type="region of interest" description="Disordered" evidence="1">
    <location>
        <begin position="31"/>
        <end position="60"/>
    </location>
</feature>
<organism evidence="2 3">
    <name type="scientific">Luteimonas wenzhouensis</name>
    <dbReference type="NCBI Taxonomy" id="2599615"/>
    <lineage>
        <taxon>Bacteria</taxon>
        <taxon>Pseudomonadati</taxon>
        <taxon>Pseudomonadota</taxon>
        <taxon>Gammaproteobacteria</taxon>
        <taxon>Lysobacterales</taxon>
        <taxon>Lysobacteraceae</taxon>
        <taxon>Luteimonas</taxon>
    </lineage>
</organism>
<evidence type="ECO:0000313" key="3">
    <source>
        <dbReference type="Proteomes" id="UP000315949"/>
    </source>
</evidence>
<dbReference type="AlphaFoldDB" id="A0A5C5U1P7"/>
<evidence type="ECO:0000256" key="1">
    <source>
        <dbReference type="SAM" id="MobiDB-lite"/>
    </source>
</evidence>
<evidence type="ECO:0000313" key="2">
    <source>
        <dbReference type="EMBL" id="TWT19628.1"/>
    </source>
</evidence>
<name>A0A5C5U1P7_9GAMM</name>
<protein>
    <submittedName>
        <fullName evidence="2">Uncharacterized protein</fullName>
    </submittedName>
</protein>
<dbReference type="EMBL" id="VOHE01000003">
    <property type="protein sequence ID" value="TWT19628.1"/>
    <property type="molecule type" value="Genomic_DNA"/>
</dbReference>
<sequence>MPDAILPRPAVPAAALALLLPLLLAACGEQRARPERAGPPGSADQVRHPSNEDPRPTLTPDLLDAYVRGMEEEIALMDASGSHFIPLSKYDEQGLQVAATADLPLPEYRGLRQKVNDVLYAHMMHERYAGADGQARLDRLEPHKREHALEVLANEPFATLSAAERSAVQARLDTLRDTYDRYMRIAAIAD</sequence>
<feature type="compositionally biased region" description="Basic and acidic residues" evidence="1">
    <location>
        <begin position="45"/>
        <end position="55"/>
    </location>
</feature>